<feature type="transmembrane region" description="Helical" evidence="2">
    <location>
        <begin position="44"/>
        <end position="62"/>
    </location>
</feature>
<organism evidence="3 4">
    <name type="scientific">Allosphingosinicella indica</name>
    <dbReference type="NCBI Taxonomy" id="941907"/>
    <lineage>
        <taxon>Bacteria</taxon>
        <taxon>Pseudomonadati</taxon>
        <taxon>Pseudomonadota</taxon>
        <taxon>Alphaproteobacteria</taxon>
        <taxon>Sphingomonadales</taxon>
        <taxon>Sphingomonadaceae</taxon>
        <taxon>Allosphingosinicella</taxon>
    </lineage>
</organism>
<dbReference type="STRING" id="941907.SAMN06295910_1830"/>
<dbReference type="AlphaFoldDB" id="A0A1X7GI76"/>
<keyword evidence="2" id="KW-0812">Transmembrane</keyword>
<evidence type="ECO:0000313" key="3">
    <source>
        <dbReference type="EMBL" id="SMF70263.1"/>
    </source>
</evidence>
<dbReference type="Proteomes" id="UP000192934">
    <property type="component" value="Chromosome I"/>
</dbReference>
<keyword evidence="2" id="KW-0472">Membrane</keyword>
<dbReference type="RefSeq" id="WP_085218488.1">
    <property type="nucleotide sequence ID" value="NZ_LT840185.1"/>
</dbReference>
<proteinExistence type="predicted"/>
<protein>
    <submittedName>
        <fullName evidence="3">Uncharacterized protein</fullName>
    </submittedName>
</protein>
<evidence type="ECO:0000256" key="2">
    <source>
        <dbReference type="SAM" id="Phobius"/>
    </source>
</evidence>
<reference evidence="4" key="1">
    <citation type="submission" date="2017-04" db="EMBL/GenBank/DDBJ databases">
        <authorList>
            <person name="Varghese N."/>
            <person name="Submissions S."/>
        </authorList>
    </citation>
    <scope>NUCLEOTIDE SEQUENCE [LARGE SCALE GENOMIC DNA]</scope>
    <source>
        <strain evidence="4">Dd16</strain>
    </source>
</reference>
<dbReference type="OrthoDB" id="7507955at2"/>
<dbReference type="EMBL" id="LT840185">
    <property type="protein sequence ID" value="SMF70263.1"/>
    <property type="molecule type" value="Genomic_DNA"/>
</dbReference>
<feature type="transmembrane region" description="Helical" evidence="2">
    <location>
        <begin position="12"/>
        <end position="32"/>
    </location>
</feature>
<keyword evidence="2" id="KW-1133">Transmembrane helix</keyword>
<evidence type="ECO:0000313" key="4">
    <source>
        <dbReference type="Proteomes" id="UP000192934"/>
    </source>
</evidence>
<keyword evidence="4" id="KW-1185">Reference proteome</keyword>
<accession>A0A1X7GI76</accession>
<evidence type="ECO:0000256" key="1">
    <source>
        <dbReference type="SAM" id="MobiDB-lite"/>
    </source>
</evidence>
<name>A0A1X7GI76_9SPHN</name>
<gene>
    <name evidence="3" type="ORF">SAMN06295910_1830</name>
</gene>
<feature type="region of interest" description="Disordered" evidence="1">
    <location>
        <begin position="67"/>
        <end position="87"/>
    </location>
</feature>
<sequence length="87" mass="9687">MRKFARLFVIKTRFEALAVIYALAVGAVTRGYHFLHDYPGTGGWLLAAACTGAVFMAGARLLEMTRPDTGARRRRSDLDGERTARNR</sequence>